<name>A0A807LFX2_9ENTR</name>
<dbReference type="RefSeq" id="WP_034813987.1">
    <property type="nucleotide sequence ID" value="NZ_CP019445.1"/>
</dbReference>
<dbReference type="Pfam" id="PF00440">
    <property type="entry name" value="TetR_N"/>
    <property type="match status" value="1"/>
</dbReference>
<evidence type="ECO:0000256" key="5">
    <source>
        <dbReference type="PROSITE-ProRule" id="PRU00335"/>
    </source>
</evidence>
<sequence length="196" mass="23025">MKTPNFSELIKMTALQLFKENGLNKVSTRDLTQKLNISRSHIYHYYRDWESLKIDAIQYMLDKDINEYHNFSQASEGLSATENVLHYIQYLLPDAPSAHWLLYLELWPMAARDNNYAQLVHNQYLRWRNILEEIINLGIKEKEFLTQDASASARKINALIDGYSSMLILEFTAEKRAVYIRELSELSFEIIKVSSR</sequence>
<dbReference type="GO" id="GO:0003677">
    <property type="term" value="F:DNA binding"/>
    <property type="evidence" value="ECO:0007669"/>
    <property type="project" value="UniProtKB-UniRule"/>
</dbReference>
<proteinExistence type="predicted"/>
<dbReference type="EMBL" id="CP019445">
    <property type="protein sequence ID" value="APZ06179.1"/>
    <property type="molecule type" value="Genomic_DNA"/>
</dbReference>
<keyword evidence="3 5" id="KW-0238">DNA-binding</keyword>
<keyword evidence="8" id="KW-1185">Reference proteome</keyword>
<dbReference type="PANTHER" id="PTHR47506">
    <property type="entry name" value="TRANSCRIPTIONAL REGULATORY PROTEIN"/>
    <property type="match status" value="1"/>
</dbReference>
<accession>A0A807LFX2</accession>
<protein>
    <submittedName>
        <fullName evidence="7">TetR family transcriptional regulator</fullName>
    </submittedName>
</protein>
<dbReference type="PANTHER" id="PTHR47506:SF6">
    <property type="entry name" value="HTH-TYPE TRANSCRIPTIONAL REPRESSOR NEMR"/>
    <property type="match status" value="1"/>
</dbReference>
<dbReference type="Gene3D" id="1.10.357.10">
    <property type="entry name" value="Tetracycline Repressor, domain 2"/>
    <property type="match status" value="1"/>
</dbReference>
<reference evidence="7 8" key="1">
    <citation type="submission" date="2017-01" db="EMBL/GenBank/DDBJ databases">
        <authorList>
            <person name="Cao J.-M."/>
        </authorList>
    </citation>
    <scope>NUCLEOTIDE SEQUENCE [LARGE SCALE GENOMIC DNA]</scope>
    <source>
        <strain evidence="7 8">888-76</strain>
    </source>
</reference>
<dbReference type="AlphaFoldDB" id="A0A807LFX2"/>
<dbReference type="Pfam" id="PF13977">
    <property type="entry name" value="TetR_C_6"/>
    <property type="match status" value="1"/>
</dbReference>
<organism evidence="7 8">
    <name type="scientific">Kosakonia cowanii JCM 10956 = DSM 18146</name>
    <dbReference type="NCBI Taxonomy" id="1300165"/>
    <lineage>
        <taxon>Bacteria</taxon>
        <taxon>Pseudomonadati</taxon>
        <taxon>Pseudomonadota</taxon>
        <taxon>Gammaproteobacteria</taxon>
        <taxon>Enterobacterales</taxon>
        <taxon>Enterobacteriaceae</taxon>
        <taxon>Kosakonia</taxon>
    </lineage>
</organism>
<feature type="DNA-binding region" description="H-T-H motif" evidence="5">
    <location>
        <begin position="27"/>
        <end position="46"/>
    </location>
</feature>
<dbReference type="SUPFAM" id="SSF48498">
    <property type="entry name" value="Tetracyclin repressor-like, C-terminal domain"/>
    <property type="match status" value="1"/>
</dbReference>
<dbReference type="Proteomes" id="UP000187148">
    <property type="component" value="Chromosome"/>
</dbReference>
<evidence type="ECO:0000256" key="2">
    <source>
        <dbReference type="ARBA" id="ARBA00023015"/>
    </source>
</evidence>
<keyword evidence="1" id="KW-0678">Repressor</keyword>
<dbReference type="InterPro" id="IPR036271">
    <property type="entry name" value="Tet_transcr_reg_TetR-rel_C_sf"/>
</dbReference>
<evidence type="ECO:0000259" key="6">
    <source>
        <dbReference type="PROSITE" id="PS50977"/>
    </source>
</evidence>
<keyword evidence="2" id="KW-0805">Transcription regulation</keyword>
<dbReference type="InterPro" id="IPR009057">
    <property type="entry name" value="Homeodomain-like_sf"/>
</dbReference>
<dbReference type="KEGG" id="kco:BWI95_14570"/>
<dbReference type="InterPro" id="IPR001647">
    <property type="entry name" value="HTH_TetR"/>
</dbReference>
<evidence type="ECO:0000256" key="3">
    <source>
        <dbReference type="ARBA" id="ARBA00023125"/>
    </source>
</evidence>
<keyword evidence="4" id="KW-0804">Transcription</keyword>
<evidence type="ECO:0000256" key="1">
    <source>
        <dbReference type="ARBA" id="ARBA00022491"/>
    </source>
</evidence>
<dbReference type="InterPro" id="IPR039538">
    <property type="entry name" value="BetI_C"/>
</dbReference>
<dbReference type="SUPFAM" id="SSF46689">
    <property type="entry name" value="Homeodomain-like"/>
    <property type="match status" value="1"/>
</dbReference>
<evidence type="ECO:0000313" key="7">
    <source>
        <dbReference type="EMBL" id="APZ06179.1"/>
    </source>
</evidence>
<feature type="domain" description="HTH tetR-type" evidence="6">
    <location>
        <begin position="4"/>
        <end position="64"/>
    </location>
</feature>
<gene>
    <name evidence="7" type="ORF">BWI95_14570</name>
</gene>
<dbReference type="PROSITE" id="PS50977">
    <property type="entry name" value="HTH_TETR_2"/>
    <property type="match status" value="1"/>
</dbReference>
<evidence type="ECO:0000256" key="4">
    <source>
        <dbReference type="ARBA" id="ARBA00023163"/>
    </source>
</evidence>
<evidence type="ECO:0000313" key="8">
    <source>
        <dbReference type="Proteomes" id="UP000187148"/>
    </source>
</evidence>